<comment type="similarity">
    <text evidence="1 11">Belongs to the short-chain dehydrogenases/reductases (SDR) family.</text>
</comment>
<reference evidence="12 13" key="1">
    <citation type="journal article" date="2019" name="Int. J. Syst. Evol. Microbiol.">
        <title>The Global Catalogue of Microorganisms (GCM) 10K type strain sequencing project: providing services to taxonomists for standard genome sequencing and annotation.</title>
        <authorList>
            <consortium name="The Broad Institute Genomics Platform"/>
            <consortium name="The Broad Institute Genome Sequencing Center for Infectious Disease"/>
            <person name="Wu L."/>
            <person name="Ma J."/>
        </authorList>
    </citation>
    <scope>NUCLEOTIDE SEQUENCE [LARGE SCALE GENOMIC DNA]</scope>
    <source>
        <strain evidence="12 13">JCM 16117</strain>
    </source>
</reference>
<keyword evidence="13" id="KW-1185">Reference proteome</keyword>
<protein>
    <recommendedName>
        <fullName evidence="6">NADP-dependent 3-hydroxy acid dehydrogenase YdfG</fullName>
        <ecNumber evidence="4">1.1.1.298</ecNumber>
        <ecNumber evidence="5">1.1.1.381</ecNumber>
    </recommendedName>
    <alternativeName>
        <fullName evidence="8">L-allo-threonine dehydrogenase</fullName>
    </alternativeName>
    <alternativeName>
        <fullName evidence="7">Malonic semialdehyde reductase</fullName>
    </alternativeName>
</protein>
<evidence type="ECO:0000256" key="6">
    <source>
        <dbReference type="ARBA" id="ARBA00044065"/>
    </source>
</evidence>
<dbReference type="PANTHER" id="PTHR43086:SF3">
    <property type="entry name" value="NADP-DEPENDENT 3-HYDROXY ACID DEHYDROGENASE YDFG"/>
    <property type="match status" value="1"/>
</dbReference>
<gene>
    <name evidence="12" type="ORF">GCM10009851_06160</name>
</gene>
<evidence type="ECO:0000256" key="5">
    <source>
        <dbReference type="ARBA" id="ARBA00044059"/>
    </source>
</evidence>
<proteinExistence type="inferred from homology"/>
<evidence type="ECO:0000256" key="9">
    <source>
        <dbReference type="ARBA" id="ARBA00045650"/>
    </source>
</evidence>
<dbReference type="InterPro" id="IPR036291">
    <property type="entry name" value="NAD(P)-bd_dom_sf"/>
</dbReference>
<comment type="catalytic activity">
    <reaction evidence="10">
        <text>3-hydroxypropanoate + NADP(+) = 3-oxopropanoate + NADPH + H(+)</text>
        <dbReference type="Rhea" id="RHEA:26438"/>
        <dbReference type="ChEBI" id="CHEBI:15378"/>
        <dbReference type="ChEBI" id="CHEBI:16510"/>
        <dbReference type="ChEBI" id="CHEBI:33190"/>
        <dbReference type="ChEBI" id="CHEBI:57783"/>
        <dbReference type="ChEBI" id="CHEBI:58349"/>
        <dbReference type="EC" id="1.1.1.298"/>
    </reaction>
</comment>
<name>A0ABN3DA12_9MICO</name>
<dbReference type="PANTHER" id="PTHR43086">
    <property type="entry name" value="VERY-LONG-CHAIN 3-OXOOACYL-COA REDUCTASE"/>
    <property type="match status" value="1"/>
</dbReference>
<dbReference type="PRINTS" id="PR00081">
    <property type="entry name" value="GDHRDH"/>
</dbReference>
<dbReference type="Pfam" id="PF00106">
    <property type="entry name" value="adh_short"/>
    <property type="match status" value="1"/>
</dbReference>
<comment type="caution">
    <text evidence="12">The sequence shown here is derived from an EMBL/GenBank/DDBJ whole genome shotgun (WGS) entry which is preliminary data.</text>
</comment>
<evidence type="ECO:0000313" key="12">
    <source>
        <dbReference type="EMBL" id="GAA2225234.1"/>
    </source>
</evidence>
<dbReference type="PIRSF" id="PIRSF000126">
    <property type="entry name" value="11-beta-HSD1"/>
    <property type="match status" value="1"/>
</dbReference>
<organism evidence="12 13">
    <name type="scientific">Herbiconiux moechotypicola</name>
    <dbReference type="NCBI Taxonomy" id="637393"/>
    <lineage>
        <taxon>Bacteria</taxon>
        <taxon>Bacillati</taxon>
        <taxon>Actinomycetota</taxon>
        <taxon>Actinomycetes</taxon>
        <taxon>Micrococcales</taxon>
        <taxon>Microbacteriaceae</taxon>
        <taxon>Herbiconiux</taxon>
    </lineage>
</organism>
<evidence type="ECO:0000256" key="1">
    <source>
        <dbReference type="ARBA" id="ARBA00006484"/>
    </source>
</evidence>
<evidence type="ECO:0000256" key="3">
    <source>
        <dbReference type="ARBA" id="ARBA00043812"/>
    </source>
</evidence>
<evidence type="ECO:0000313" key="13">
    <source>
        <dbReference type="Proteomes" id="UP001500929"/>
    </source>
</evidence>
<evidence type="ECO:0000256" key="11">
    <source>
        <dbReference type="RuleBase" id="RU000363"/>
    </source>
</evidence>
<dbReference type="EC" id="1.1.1.381" evidence="5"/>
<dbReference type="InterPro" id="IPR020904">
    <property type="entry name" value="Sc_DH/Rdtase_CS"/>
</dbReference>
<sequence length="270" mass="27857">MVTMTMTYRGTRALITGASSGLGAEFARRLAGRGADLVLVARRADRLEALAAELKTAHGVTVTVLPADLTAPDAAESLHGRLAERGIAVQTLVNNAGFGVHGPVLEAEPGALAAEIQLNIGALVALSRAFLPELVSAARGGASTALVNVASTAAYQPTPMMAVYGASKAFVLSFTEALAWETRESRLKVLALSPGATRTEFFDVVGTEAAAVGSYQTSEQVVETALRALDRRRTPASVISGRANAVTAGFAGVMPRSATLAVSGRLLARD</sequence>
<evidence type="ECO:0000256" key="10">
    <source>
        <dbReference type="ARBA" id="ARBA00047274"/>
    </source>
</evidence>
<evidence type="ECO:0000256" key="4">
    <source>
        <dbReference type="ARBA" id="ARBA00044050"/>
    </source>
</evidence>
<keyword evidence="2" id="KW-0560">Oxidoreductase</keyword>
<dbReference type="InterPro" id="IPR002347">
    <property type="entry name" value="SDR_fam"/>
</dbReference>
<comment type="catalytic activity">
    <reaction evidence="3">
        <text>L-allo-threonine + NADP(+) = aminoacetone + CO2 + NADPH</text>
        <dbReference type="Rhea" id="RHEA:43524"/>
        <dbReference type="ChEBI" id="CHEBI:16526"/>
        <dbReference type="ChEBI" id="CHEBI:57783"/>
        <dbReference type="ChEBI" id="CHEBI:58320"/>
        <dbReference type="ChEBI" id="CHEBI:58349"/>
        <dbReference type="ChEBI" id="CHEBI:58585"/>
        <dbReference type="EC" id="1.1.1.381"/>
    </reaction>
</comment>
<dbReference type="Gene3D" id="3.40.50.720">
    <property type="entry name" value="NAD(P)-binding Rossmann-like Domain"/>
    <property type="match status" value="1"/>
</dbReference>
<accession>A0ABN3DA12</accession>
<evidence type="ECO:0000256" key="7">
    <source>
        <dbReference type="ARBA" id="ARBA00044271"/>
    </source>
</evidence>
<evidence type="ECO:0000256" key="2">
    <source>
        <dbReference type="ARBA" id="ARBA00023002"/>
    </source>
</evidence>
<dbReference type="EC" id="1.1.1.298" evidence="4"/>
<evidence type="ECO:0000256" key="8">
    <source>
        <dbReference type="ARBA" id="ARBA00044349"/>
    </source>
</evidence>
<dbReference type="Proteomes" id="UP001500929">
    <property type="component" value="Unassembled WGS sequence"/>
</dbReference>
<dbReference type="SUPFAM" id="SSF51735">
    <property type="entry name" value="NAD(P)-binding Rossmann-fold domains"/>
    <property type="match status" value="1"/>
</dbReference>
<comment type="function">
    <text evidence="9">NADP-dependent dehydrogenase with broad substrate specificity acting on 3-hydroxy acids. Catalyzes the NADP-dependent oxidation of L-allo-threonine to L-2-amino-3-keto-butyrate, which is spontaneously decarboxylated into aminoacetone. Also acts on D-threonine, L-serine, D-serine, D-3-hydroxyisobutyrate, L-3-hydroxyisobutyrate, D-glycerate and L-glycerate. Able to catalyze the reduction of the malonic semialdehyde to 3-hydroxypropionic acid. YdfG is apparently supplementing RutE, the presumed malonic semialdehyde reductase involved in pyrimidine degradation since both are able to detoxify malonic semialdehyde.</text>
</comment>
<dbReference type="CDD" id="cd05233">
    <property type="entry name" value="SDR_c"/>
    <property type="match status" value="1"/>
</dbReference>
<dbReference type="PROSITE" id="PS00061">
    <property type="entry name" value="ADH_SHORT"/>
    <property type="match status" value="1"/>
</dbReference>
<dbReference type="EMBL" id="BAAAQY010000002">
    <property type="protein sequence ID" value="GAA2225234.1"/>
    <property type="molecule type" value="Genomic_DNA"/>
</dbReference>
<dbReference type="PRINTS" id="PR00080">
    <property type="entry name" value="SDRFAMILY"/>
</dbReference>